<accession>A0ABT1R6W2</accession>
<organism evidence="1 2">
    <name type="scientific">Shinella lacus</name>
    <dbReference type="NCBI Taxonomy" id="2654216"/>
    <lineage>
        <taxon>Bacteria</taxon>
        <taxon>Pseudomonadati</taxon>
        <taxon>Pseudomonadota</taxon>
        <taxon>Alphaproteobacteria</taxon>
        <taxon>Hyphomicrobiales</taxon>
        <taxon>Rhizobiaceae</taxon>
        <taxon>Shinella</taxon>
    </lineage>
</organism>
<comment type="caution">
    <text evidence="1">The sequence shown here is derived from an EMBL/GenBank/DDBJ whole genome shotgun (WGS) entry which is preliminary data.</text>
</comment>
<reference evidence="1" key="1">
    <citation type="submission" date="2021-07" db="EMBL/GenBank/DDBJ databases">
        <title>Shinella sp. nov., a novel member of the genus Shinella from water.</title>
        <authorList>
            <person name="Deng Y."/>
        </authorList>
    </citation>
    <scope>NUCLEOTIDE SEQUENCE</scope>
    <source>
        <strain evidence="1">CPCC 100929</strain>
    </source>
</reference>
<gene>
    <name evidence="1" type="ORF">GB927_012770</name>
</gene>
<dbReference type="RefSeq" id="WP_256117351.1">
    <property type="nucleotide sequence ID" value="NZ_WHSB02000004.1"/>
</dbReference>
<evidence type="ECO:0000313" key="2">
    <source>
        <dbReference type="Proteomes" id="UP000996601"/>
    </source>
</evidence>
<protein>
    <submittedName>
        <fullName evidence="1">Uncharacterized protein</fullName>
    </submittedName>
</protein>
<sequence length="69" mass="7476">MTEIPEAHANIFEVLLVCLMQKADMVAAGEDRRTVECSRCGGQLHLALVGARKHLRMACDGGCGMEAME</sequence>
<keyword evidence="2" id="KW-1185">Reference proteome</keyword>
<proteinExistence type="predicted"/>
<name>A0ABT1R6W2_9HYPH</name>
<evidence type="ECO:0000313" key="1">
    <source>
        <dbReference type="EMBL" id="MCQ4630918.1"/>
    </source>
</evidence>
<dbReference type="Proteomes" id="UP000996601">
    <property type="component" value="Unassembled WGS sequence"/>
</dbReference>
<dbReference type="EMBL" id="WHSB02000004">
    <property type="protein sequence ID" value="MCQ4630918.1"/>
    <property type="molecule type" value="Genomic_DNA"/>
</dbReference>